<dbReference type="Pfam" id="PF00023">
    <property type="entry name" value="Ank"/>
    <property type="match status" value="1"/>
</dbReference>
<sequence>MRAKPTQHSVRLEALFLWAKNPVLSTTGQNHVSTKSILYLFPIDLSPIEIMPSQEELAENPLIGIIEVPDEGDGDGKTYNVDDEDQRSVVTSWKDTSFTRYVQLETCVHGIWSEDDPTPTTLLVFRCEFVCIKDDHRLKSVAIRWKFVNTDVGDDGKVSSPNIVARGPYMREWNELEAEEEEGNEIGGDLGGEGAGAKAAINLKRSHKSTYKQQYFEKVVSWYDYNNDERRREAVYWRFTQNHKKDSGVTPVFRTAILIRRQNNAKFDGIFEITEFDGGWRYNLSQTWKDFTGVPKNVDDPVHFNPEAAEILPLFEDKAVNKQSLGSIATMEGIDKEHAWIWGLDITDEAQQAKEDLATLKNSLPTSLSNNDNPFQLLGTDKGFDTKQHELLRVRYEDTGKWVLESNEFVSWKDGKGFDSQVLWISGKPGSGKSVLMSTIIEWALKRASKSKKDAVVYFYFEASRKDTARDALSSLLGQLLLKDIKLPSSISNFLESYSQLRTGTEAGSSPFNLNEVTSAFLTLSREFKSVTICMDGLDECSGIQDLLRLFERVLESSCRLVVASRPWLEFQNFFKGQLNTEITERNNTDIRQYFRTFLKENPRLASMMGDSLSREAEDLIGPRSDGSFVLTGLQMEQLLQLTCRAEIKEYLNSSPAELEDMYRLLLSRIKEQHPSRVDLASKILTWLTTSTRLLTLSELRQAVSINTNPEISHSVFDQDRTPPVSIMEEVCMGLITTEQTQDIIKLSHHSLDNLFAKNRNLKDIPEIRKTDYVVVCCIACIEAPELGLGPCETLEAYKQRLSNIPIALYVAESWGFHIEQNDHTHKRIEQVFDALKDTQRLNSLVQLMHVGGKPSNDQDVKQFPTDFTTTHITAYFGLHFALESEPLSLSFTKNIDNQDSWGRTALHVAARRGHRSFCDLLVKSRARVDIKDKNNKSPLHHAVLSGLYDVFEIMLKSVPFYVVEEEGQALLKTAVQGGHSEIVYRLLEIVKVEVAEETVHLAAAQGDFDIVEVLIGHSNFKGVNGAMLEAARQGSAREALRLFEMGADVTATDGDEKMTALHHAVVQDQAPLISGLLSIGADSEANDAKGRTPLFIGAEMGHSRVVRALLEAGAVMDVNDIRGRTPLDVAAAAGHAEIVRMLRSFGCDLRPTVVAPDSKEKDKEGEAELNALQAAALGGFYEILCLLLESGSDLETRGRTNRTPFSYAAAAGHEQIIRRLLEYGADVDAQDSSRRTALSHAAAAGHERIVDLLLQCMADINAQDSSRRTALSYAAAAGHERIVRRLLDFGADANAEDSSSRTALSYAAESGHSQIVEGLLERGAVDFALSGKTALAYAKERGDDDMLLLL</sequence>
<keyword evidence="1" id="KW-0677">Repeat</keyword>
<dbReference type="Proteomes" id="UP000522262">
    <property type="component" value="Unassembled WGS sequence"/>
</dbReference>
<dbReference type="PRINTS" id="PR01415">
    <property type="entry name" value="ANKYRIN"/>
</dbReference>
<dbReference type="PANTHER" id="PTHR24173:SF74">
    <property type="entry name" value="ANKYRIN REPEAT DOMAIN-CONTAINING PROTEIN 16"/>
    <property type="match status" value="1"/>
</dbReference>
<dbReference type="SUPFAM" id="SSF48403">
    <property type="entry name" value="Ankyrin repeat"/>
    <property type="match status" value="2"/>
</dbReference>
<dbReference type="EMBL" id="JAAOAM010000003">
    <property type="protein sequence ID" value="KAF5559206.1"/>
    <property type="molecule type" value="Genomic_DNA"/>
</dbReference>
<proteinExistence type="predicted"/>
<feature type="repeat" description="ANK" evidence="3">
    <location>
        <begin position="1267"/>
        <end position="1299"/>
    </location>
</feature>
<evidence type="ECO:0000256" key="2">
    <source>
        <dbReference type="ARBA" id="ARBA00023043"/>
    </source>
</evidence>
<feature type="repeat" description="ANK" evidence="3">
    <location>
        <begin position="1057"/>
        <end position="1089"/>
    </location>
</feature>
<keyword evidence="6" id="KW-1185">Reference proteome</keyword>
<evidence type="ECO:0000313" key="6">
    <source>
        <dbReference type="Proteomes" id="UP000522262"/>
    </source>
</evidence>
<feature type="domain" description="Nephrocystin 3-like N-terminal" evidence="4">
    <location>
        <begin position="398"/>
        <end position="566"/>
    </location>
</feature>
<name>A0A8H5NA69_9HYPO</name>
<protein>
    <recommendedName>
        <fullName evidence="4">Nephrocystin 3-like N-terminal domain-containing protein</fullName>
    </recommendedName>
</protein>
<reference evidence="5 6" key="1">
    <citation type="submission" date="2020-05" db="EMBL/GenBank/DDBJ databases">
        <title>Identification and distribution of gene clusters putatively required for synthesis of sphingolipid metabolism inhibitors in phylogenetically diverse species of the filamentous fungus Fusarium.</title>
        <authorList>
            <person name="Kim H.-S."/>
            <person name="Busman M."/>
            <person name="Brown D.W."/>
            <person name="Divon H."/>
            <person name="Uhlig S."/>
            <person name="Proctor R.H."/>
        </authorList>
    </citation>
    <scope>NUCLEOTIDE SEQUENCE [LARGE SCALE GENOMIC DNA]</scope>
    <source>
        <strain evidence="5 6">NRRL 53147</strain>
    </source>
</reference>
<dbReference type="InterPro" id="IPR002110">
    <property type="entry name" value="Ankyrin_rpt"/>
</dbReference>
<dbReference type="InterPro" id="IPR027417">
    <property type="entry name" value="P-loop_NTPase"/>
</dbReference>
<feature type="repeat" description="ANK" evidence="3">
    <location>
        <begin position="1090"/>
        <end position="1122"/>
    </location>
</feature>
<feature type="repeat" description="ANK" evidence="3">
    <location>
        <begin position="902"/>
        <end position="934"/>
    </location>
</feature>
<comment type="caution">
    <text evidence="5">The sequence shown here is derived from an EMBL/GenBank/DDBJ whole genome shotgun (WGS) entry which is preliminary data.</text>
</comment>
<evidence type="ECO:0000313" key="5">
    <source>
        <dbReference type="EMBL" id="KAF5559206.1"/>
    </source>
</evidence>
<dbReference type="InterPro" id="IPR056884">
    <property type="entry name" value="NPHP3-like_N"/>
</dbReference>
<feature type="repeat" description="ANK" evidence="3">
    <location>
        <begin position="1234"/>
        <end position="1266"/>
    </location>
</feature>
<dbReference type="SUPFAM" id="SSF52540">
    <property type="entry name" value="P-loop containing nucleoside triphosphate hydrolases"/>
    <property type="match status" value="1"/>
</dbReference>
<evidence type="ECO:0000259" key="4">
    <source>
        <dbReference type="Pfam" id="PF24883"/>
    </source>
</evidence>
<organism evidence="5 6">
    <name type="scientific">Fusarium mexicanum</name>
    <dbReference type="NCBI Taxonomy" id="751941"/>
    <lineage>
        <taxon>Eukaryota</taxon>
        <taxon>Fungi</taxon>
        <taxon>Dikarya</taxon>
        <taxon>Ascomycota</taxon>
        <taxon>Pezizomycotina</taxon>
        <taxon>Sordariomycetes</taxon>
        <taxon>Hypocreomycetidae</taxon>
        <taxon>Hypocreales</taxon>
        <taxon>Nectriaceae</taxon>
        <taxon>Fusarium</taxon>
        <taxon>Fusarium fujikuroi species complex</taxon>
    </lineage>
</organism>
<feature type="repeat" description="ANK" evidence="3">
    <location>
        <begin position="1300"/>
        <end position="1325"/>
    </location>
</feature>
<gene>
    <name evidence="5" type="ORF">FMEXI_79</name>
</gene>
<dbReference type="Gene3D" id="3.40.50.300">
    <property type="entry name" value="P-loop containing nucleotide triphosphate hydrolases"/>
    <property type="match status" value="1"/>
</dbReference>
<evidence type="ECO:0000256" key="1">
    <source>
        <dbReference type="ARBA" id="ARBA00022737"/>
    </source>
</evidence>
<accession>A0A8H5NA69</accession>
<dbReference type="PROSITE" id="PS50297">
    <property type="entry name" value="ANK_REP_REGION"/>
    <property type="match status" value="8"/>
</dbReference>
<evidence type="ECO:0000256" key="3">
    <source>
        <dbReference type="PROSITE-ProRule" id="PRU00023"/>
    </source>
</evidence>
<dbReference type="InterPro" id="IPR036770">
    <property type="entry name" value="Ankyrin_rpt-contain_sf"/>
</dbReference>
<feature type="repeat" description="ANK" evidence="3">
    <location>
        <begin position="1123"/>
        <end position="1150"/>
    </location>
</feature>
<dbReference type="PANTHER" id="PTHR24173">
    <property type="entry name" value="ANKYRIN REPEAT CONTAINING"/>
    <property type="match status" value="1"/>
</dbReference>
<feature type="repeat" description="ANK" evidence="3">
    <location>
        <begin position="1201"/>
        <end position="1233"/>
    </location>
</feature>
<keyword evidence="2 3" id="KW-0040">ANK repeat</keyword>
<dbReference type="Pfam" id="PF24883">
    <property type="entry name" value="NPHP3_N"/>
    <property type="match status" value="1"/>
</dbReference>
<dbReference type="SMART" id="SM00248">
    <property type="entry name" value="ANK"/>
    <property type="match status" value="11"/>
</dbReference>
<dbReference type="Pfam" id="PF12796">
    <property type="entry name" value="Ank_2"/>
    <property type="match status" value="3"/>
</dbReference>
<dbReference type="Gene3D" id="1.25.40.20">
    <property type="entry name" value="Ankyrin repeat-containing domain"/>
    <property type="match status" value="4"/>
</dbReference>
<dbReference type="PROSITE" id="PS50088">
    <property type="entry name" value="ANK_REPEAT"/>
    <property type="match status" value="8"/>
</dbReference>